<dbReference type="InterPro" id="IPR000818">
    <property type="entry name" value="TEA/ATTS_dom"/>
</dbReference>
<dbReference type="PANTHER" id="PTHR11834">
    <property type="entry name" value="TRANSCRIPTIONAL ENHANCER FACTOR TEF RELATED"/>
    <property type="match status" value="1"/>
</dbReference>
<dbReference type="Proteomes" id="UP001153365">
    <property type="component" value="Unassembled WGS sequence"/>
</dbReference>
<feature type="compositionally biased region" description="Low complexity" evidence="7">
    <location>
        <begin position="37"/>
        <end position="48"/>
    </location>
</feature>
<gene>
    <name evidence="9" type="ORF">PPACK8108_LOCUS24000</name>
</gene>
<evidence type="ECO:0000256" key="7">
    <source>
        <dbReference type="SAM" id="MobiDB-lite"/>
    </source>
</evidence>
<keyword evidence="3" id="KW-0805">Transcription regulation</keyword>
<dbReference type="SMART" id="SM00426">
    <property type="entry name" value="TEA"/>
    <property type="match status" value="1"/>
</dbReference>
<organism evidence="9 10">
    <name type="scientific">Phakopsora pachyrhizi</name>
    <name type="common">Asian soybean rust disease fungus</name>
    <dbReference type="NCBI Taxonomy" id="170000"/>
    <lineage>
        <taxon>Eukaryota</taxon>
        <taxon>Fungi</taxon>
        <taxon>Dikarya</taxon>
        <taxon>Basidiomycota</taxon>
        <taxon>Pucciniomycotina</taxon>
        <taxon>Pucciniomycetes</taxon>
        <taxon>Pucciniales</taxon>
        <taxon>Phakopsoraceae</taxon>
        <taxon>Phakopsora</taxon>
    </lineage>
</organism>
<keyword evidence="4" id="KW-0804">Transcription</keyword>
<feature type="domain" description="TEA" evidence="8">
    <location>
        <begin position="285"/>
        <end position="363"/>
    </location>
</feature>
<comment type="caution">
    <text evidence="9">The sequence shown here is derived from an EMBL/GenBank/DDBJ whole genome shotgun (WGS) entry which is preliminary data.</text>
</comment>
<feature type="region of interest" description="Disordered" evidence="7">
    <location>
        <begin position="1"/>
        <end position="48"/>
    </location>
</feature>
<dbReference type="InterPro" id="IPR038096">
    <property type="entry name" value="TEA/ATTS_sf"/>
</dbReference>
<evidence type="ECO:0000256" key="4">
    <source>
        <dbReference type="ARBA" id="ARBA00023163"/>
    </source>
</evidence>
<reference evidence="9" key="1">
    <citation type="submission" date="2022-06" db="EMBL/GenBank/DDBJ databases">
        <authorList>
            <consortium name="SYNGENTA / RWTH Aachen University"/>
        </authorList>
    </citation>
    <scope>NUCLEOTIDE SEQUENCE</scope>
</reference>
<dbReference type="PROSITE" id="PS51088">
    <property type="entry name" value="TEA_2"/>
    <property type="match status" value="1"/>
</dbReference>
<evidence type="ECO:0000313" key="10">
    <source>
        <dbReference type="Proteomes" id="UP001153365"/>
    </source>
</evidence>
<evidence type="ECO:0000313" key="9">
    <source>
        <dbReference type="EMBL" id="CAH7688956.1"/>
    </source>
</evidence>
<comment type="subcellular location">
    <subcellularLocation>
        <location evidence="1">Nucleus</location>
    </subcellularLocation>
</comment>
<keyword evidence="10" id="KW-1185">Reference proteome</keyword>
<dbReference type="Pfam" id="PF01285">
    <property type="entry name" value="TEA"/>
    <property type="match status" value="1"/>
</dbReference>
<dbReference type="GO" id="GO:0000981">
    <property type="term" value="F:DNA-binding transcription factor activity, RNA polymerase II-specific"/>
    <property type="evidence" value="ECO:0007669"/>
    <property type="project" value="TreeGrafter"/>
</dbReference>
<dbReference type="GO" id="GO:0005667">
    <property type="term" value="C:transcription regulator complex"/>
    <property type="evidence" value="ECO:0007669"/>
    <property type="project" value="TreeGrafter"/>
</dbReference>
<sequence length="725" mass="82102">MHAQGSYLRVVSSKMTSSSSRSDHLIMTPTPKRQRLSPSASANSSENSTGLIQISRKFINNPGLSDSDQVPVISTSVFETPTRSRSKVDETLYPNSSLFANPGAEGFCYNKKTEYQSHYNNETNSETENNSKIGDRENRIIQNLPSSHYPYHNQILESFLQSEKVSSRKSPTPALSDQNFKFYSNLRYCNQQPVYPPIHPKFHIANSSQASSSLQCLNQLNVEENYLCKDFRSKFSTRTKKPLAFKGDHPSFTIPLLSLNVTKSYREALSIMESIRQSASMIEPYSKERNVWTTETLCAFDEAIRTIPRLGRTKLLALTPEGRKPFGRNELIADYIYRRTGIERDRKQVSSHIQVIKNAKKVDPMLAELLGPADEGANLCFNEHTASWFGACITNEALTLYACTPEFPFPSQALLHLPPYQDEEEYSDFLAKTQITRFSERSKRSELEQERCLRILNMKPLDGSIESQSELCQFFSNYHSIPLTQKESLSKSSEKVFETEKEGKDMLASRIKNDYANKLPQSSSGHHVSETSAQSMRFYEKTSSVAREKDSQYLESLIKVYNTPEKKNPWHTHNHTFQSDLPTTPASVANGFQLAWGGNSHPIGDIKTGLVDCNNGTHSLESTQPFELRVESYMNKMPEQKLNETIDESQVESLNLESPYLDNSDTLCNNVLIINSTKLSGDNNLLTSTDFNNVKDNGNIRQSAATAFDFCNQKTLNEFWKFHSS</sequence>
<dbReference type="GO" id="GO:0005634">
    <property type="term" value="C:nucleus"/>
    <property type="evidence" value="ECO:0007669"/>
    <property type="project" value="UniProtKB-SubCell"/>
</dbReference>
<dbReference type="AlphaFoldDB" id="A0AAV0BS95"/>
<dbReference type="EMBL" id="CALTRL010006031">
    <property type="protein sequence ID" value="CAH7688956.1"/>
    <property type="molecule type" value="Genomic_DNA"/>
</dbReference>
<evidence type="ECO:0000256" key="3">
    <source>
        <dbReference type="ARBA" id="ARBA00023015"/>
    </source>
</evidence>
<evidence type="ECO:0000259" key="8">
    <source>
        <dbReference type="PROSITE" id="PS51088"/>
    </source>
</evidence>
<dbReference type="Gene3D" id="6.10.20.40">
    <property type="entry name" value="TEA/ATTS domain"/>
    <property type="match status" value="1"/>
</dbReference>
<evidence type="ECO:0000256" key="5">
    <source>
        <dbReference type="ARBA" id="ARBA00023242"/>
    </source>
</evidence>
<dbReference type="GO" id="GO:0000978">
    <property type="term" value="F:RNA polymerase II cis-regulatory region sequence-specific DNA binding"/>
    <property type="evidence" value="ECO:0007669"/>
    <property type="project" value="TreeGrafter"/>
</dbReference>
<evidence type="ECO:0000256" key="1">
    <source>
        <dbReference type="ARBA" id="ARBA00004123"/>
    </source>
</evidence>
<dbReference type="InterPro" id="IPR050937">
    <property type="entry name" value="TEC1_TEAD_TF"/>
</dbReference>
<accession>A0AAV0BS95</accession>
<name>A0AAV0BS95_PHAPC</name>
<proteinExistence type="inferred from homology"/>
<comment type="similarity">
    <text evidence="2">Belongs to the TEC1 family.</text>
</comment>
<feature type="DNA-binding region" description="TEA" evidence="6">
    <location>
        <begin position="285"/>
        <end position="363"/>
    </location>
</feature>
<evidence type="ECO:0000256" key="2">
    <source>
        <dbReference type="ARBA" id="ARBA00008421"/>
    </source>
</evidence>
<protein>
    <submittedName>
        <fullName evidence="9">TEA/ATTS domain family-domain-containing protein</fullName>
    </submittedName>
</protein>
<dbReference type="PANTHER" id="PTHR11834:SF0">
    <property type="entry name" value="PROTEIN SCALLOPED"/>
    <property type="match status" value="1"/>
</dbReference>
<evidence type="ECO:0000256" key="6">
    <source>
        <dbReference type="PROSITE-ProRule" id="PRU00505"/>
    </source>
</evidence>
<keyword evidence="5" id="KW-0539">Nucleus</keyword>